<keyword evidence="8" id="KW-1185">Reference proteome</keyword>
<keyword evidence="5" id="KW-0520">NAD</keyword>
<reference evidence="7 8" key="1">
    <citation type="submission" date="2018-08" db="EMBL/GenBank/DDBJ databases">
        <title>Henriciella mobilis sp. nov., isolated from seawater.</title>
        <authorList>
            <person name="Cheng H."/>
            <person name="Wu Y.-H."/>
            <person name="Xu X.-W."/>
            <person name="Guo L.-L."/>
        </authorList>
    </citation>
    <scope>NUCLEOTIDE SEQUENCE [LARGE SCALE GENOMIC DNA]</scope>
    <source>
        <strain evidence="7 8">CCUG66934</strain>
    </source>
</reference>
<dbReference type="PANTHER" id="PTHR43543:SF1">
    <property type="entry name" value="MALONIC SEMIALDEHYDE REDUCTASE RUTE-RELATED"/>
    <property type="match status" value="1"/>
</dbReference>
<evidence type="ECO:0000256" key="3">
    <source>
        <dbReference type="ARBA" id="ARBA00022857"/>
    </source>
</evidence>
<keyword evidence="4 5" id="KW-0560">Oxidoreductase</keyword>
<dbReference type="AlphaFoldDB" id="A0A399R039"/>
<dbReference type="NCBIfam" id="NF003768">
    <property type="entry name" value="PRK05365.1"/>
    <property type="match status" value="1"/>
</dbReference>
<feature type="domain" description="Nitroreductase" evidence="6">
    <location>
        <begin position="24"/>
        <end position="156"/>
    </location>
</feature>
<dbReference type="HAMAP" id="MF_01204">
    <property type="entry name" value="Oxidoreductase_RutE_HadB"/>
    <property type="match status" value="1"/>
</dbReference>
<evidence type="ECO:0000256" key="2">
    <source>
        <dbReference type="ARBA" id="ARBA00022643"/>
    </source>
</evidence>
<dbReference type="InterPro" id="IPR029479">
    <property type="entry name" value="Nitroreductase"/>
</dbReference>
<comment type="caution">
    <text evidence="7">The sequence shown here is derived from an EMBL/GenBank/DDBJ whole genome shotgun (WGS) entry which is preliminary data.</text>
</comment>
<dbReference type="Proteomes" id="UP000265431">
    <property type="component" value="Unassembled WGS sequence"/>
</dbReference>
<dbReference type="EMBL" id="QWGB01000005">
    <property type="protein sequence ID" value="RIJ23834.1"/>
    <property type="molecule type" value="Genomic_DNA"/>
</dbReference>
<dbReference type="InterPro" id="IPR050461">
    <property type="entry name" value="Nitroreductase_HadB/RutE"/>
</dbReference>
<sequence length="200" mass="22626">MSDPVNDYALDLIWREGRSYNGWHDKDVPETLIRAVYDLAKMGATSANCCPSRFVFIRTEEAKARLKPHLMEGNVDKTLSAPWVCIVANDFMFHEKIPQLFPHNPGAKDWFSDAHAREEHAMRNGSLQGAYLMMAARALGLDCAPMSGFNQDGVDLEFFADKDETHHWRSNFLCAIGHGDDSTIFDRSPRLSFDEACKIL</sequence>
<comment type="similarity">
    <text evidence="5">Belongs to the nitroreductase family. HadB/RutE subfamily.</text>
</comment>
<evidence type="ECO:0000256" key="4">
    <source>
        <dbReference type="ARBA" id="ARBA00023002"/>
    </source>
</evidence>
<dbReference type="Gene3D" id="3.40.109.10">
    <property type="entry name" value="NADH Oxidase"/>
    <property type="match status" value="1"/>
</dbReference>
<dbReference type="CDD" id="cd02148">
    <property type="entry name" value="RutE-like"/>
    <property type="match status" value="1"/>
</dbReference>
<evidence type="ECO:0000256" key="1">
    <source>
        <dbReference type="ARBA" id="ARBA00022630"/>
    </source>
</evidence>
<comment type="cofactor">
    <cofactor evidence="5">
        <name>FMN</name>
        <dbReference type="ChEBI" id="CHEBI:58210"/>
    </cofactor>
</comment>
<organism evidence="7 8">
    <name type="scientific">Henriciella barbarensis</name>
    <dbReference type="NCBI Taxonomy" id="86342"/>
    <lineage>
        <taxon>Bacteria</taxon>
        <taxon>Pseudomonadati</taxon>
        <taxon>Pseudomonadota</taxon>
        <taxon>Alphaproteobacteria</taxon>
        <taxon>Hyphomonadales</taxon>
        <taxon>Hyphomonadaceae</taxon>
        <taxon>Henriciella</taxon>
    </lineage>
</organism>
<dbReference type="PANTHER" id="PTHR43543">
    <property type="entry name" value="MALONIC SEMIALDEHYDE REDUCTASE RUTE-RELATED"/>
    <property type="match status" value="1"/>
</dbReference>
<keyword evidence="2 5" id="KW-0288">FMN</keyword>
<gene>
    <name evidence="7" type="ORF">D1224_06155</name>
</gene>
<dbReference type="Pfam" id="PF00881">
    <property type="entry name" value="Nitroreductase"/>
    <property type="match status" value="1"/>
</dbReference>
<dbReference type="RefSeq" id="WP_119379023.1">
    <property type="nucleotide sequence ID" value="NZ_QWGB01000005.1"/>
</dbReference>
<dbReference type="OrthoDB" id="9784375at2"/>
<proteinExistence type="inferred from homology"/>
<evidence type="ECO:0000313" key="8">
    <source>
        <dbReference type="Proteomes" id="UP000265431"/>
    </source>
</evidence>
<dbReference type="SUPFAM" id="SSF55469">
    <property type="entry name" value="FMN-dependent nitroreductase-like"/>
    <property type="match status" value="1"/>
</dbReference>
<dbReference type="InterPro" id="IPR023936">
    <property type="entry name" value="RutE-like"/>
</dbReference>
<dbReference type="EC" id="1.-.-.-" evidence="5"/>
<keyword evidence="1 5" id="KW-0285">Flavoprotein</keyword>
<evidence type="ECO:0000256" key="5">
    <source>
        <dbReference type="HAMAP-Rule" id="MF_01204"/>
    </source>
</evidence>
<name>A0A399R039_9PROT</name>
<accession>A0A399R039</accession>
<keyword evidence="3 5" id="KW-0521">NADP</keyword>
<dbReference type="GO" id="GO:0016491">
    <property type="term" value="F:oxidoreductase activity"/>
    <property type="evidence" value="ECO:0007669"/>
    <property type="project" value="UniProtKB-UniRule"/>
</dbReference>
<evidence type="ECO:0000313" key="7">
    <source>
        <dbReference type="EMBL" id="RIJ23834.1"/>
    </source>
</evidence>
<dbReference type="InterPro" id="IPR000415">
    <property type="entry name" value="Nitroreductase-like"/>
</dbReference>
<protein>
    <recommendedName>
        <fullName evidence="5">Putative NADH dehydrogenase/NAD(P)H nitroreductase D1224_06155</fullName>
        <ecNumber evidence="5">1.-.-.-</ecNumber>
    </recommendedName>
</protein>
<evidence type="ECO:0000259" key="6">
    <source>
        <dbReference type="Pfam" id="PF00881"/>
    </source>
</evidence>